<organism evidence="3 4">
    <name type="scientific">Favolaschia claudopus</name>
    <dbReference type="NCBI Taxonomy" id="2862362"/>
    <lineage>
        <taxon>Eukaryota</taxon>
        <taxon>Fungi</taxon>
        <taxon>Dikarya</taxon>
        <taxon>Basidiomycota</taxon>
        <taxon>Agaricomycotina</taxon>
        <taxon>Agaricomycetes</taxon>
        <taxon>Agaricomycetidae</taxon>
        <taxon>Agaricales</taxon>
        <taxon>Marasmiineae</taxon>
        <taxon>Mycenaceae</taxon>
        <taxon>Favolaschia</taxon>
    </lineage>
</organism>
<dbReference type="EMBL" id="JAWWNJ010000010">
    <property type="protein sequence ID" value="KAK7046513.1"/>
    <property type="molecule type" value="Genomic_DNA"/>
</dbReference>
<dbReference type="InterPro" id="IPR046522">
    <property type="entry name" value="DUF6699"/>
</dbReference>
<evidence type="ECO:0000259" key="2">
    <source>
        <dbReference type="Pfam" id="PF20415"/>
    </source>
</evidence>
<reference evidence="3 4" key="1">
    <citation type="journal article" date="2024" name="J Genomics">
        <title>Draft genome sequencing and assembly of Favolaschia claudopus CIRM-BRFM 2984 isolated from oak limbs.</title>
        <authorList>
            <person name="Navarro D."/>
            <person name="Drula E."/>
            <person name="Chaduli D."/>
            <person name="Cazenave R."/>
            <person name="Ahrendt S."/>
            <person name="Wang J."/>
            <person name="Lipzen A."/>
            <person name="Daum C."/>
            <person name="Barry K."/>
            <person name="Grigoriev I.V."/>
            <person name="Favel A."/>
            <person name="Rosso M.N."/>
            <person name="Martin F."/>
        </authorList>
    </citation>
    <scope>NUCLEOTIDE SEQUENCE [LARGE SCALE GENOMIC DNA]</scope>
    <source>
        <strain evidence="3 4">CIRM-BRFM 2984</strain>
    </source>
</reference>
<evidence type="ECO:0000313" key="4">
    <source>
        <dbReference type="Proteomes" id="UP001362999"/>
    </source>
</evidence>
<feature type="domain" description="DUF6699" evidence="2">
    <location>
        <begin position="78"/>
        <end position="205"/>
    </location>
</feature>
<name>A0AAW0D6P3_9AGAR</name>
<protein>
    <recommendedName>
        <fullName evidence="2">DUF6699 domain-containing protein</fullName>
    </recommendedName>
</protein>
<keyword evidence="4" id="KW-1185">Reference proteome</keyword>
<gene>
    <name evidence="3" type="ORF">R3P38DRAFT_2874135</name>
</gene>
<feature type="region of interest" description="Disordered" evidence="1">
    <location>
        <begin position="1"/>
        <end position="40"/>
    </location>
</feature>
<sequence>MSSRLLPALMGGRGRRRETEPGTQQACPGPPRLPRRKPIPLPPQVPGVTSVVLHPLLAQSSCARTRLRIDFASPPPPSFPFSTNNTPSNAPLTLAEPATFPGLPSLTIECRRLPWVIIAHAGRGGRWVTVADVIEAIWEALSRQVDWGDFADSRVGGVWKPRTLNSPRVIESQTSTSRLTWRYGMTRLDLLQGRTKFLGLSESDGGCETWILELE</sequence>
<comment type="caution">
    <text evidence="3">The sequence shown here is derived from an EMBL/GenBank/DDBJ whole genome shotgun (WGS) entry which is preliminary data.</text>
</comment>
<evidence type="ECO:0000313" key="3">
    <source>
        <dbReference type="EMBL" id="KAK7046513.1"/>
    </source>
</evidence>
<accession>A0AAW0D6P3</accession>
<dbReference type="AlphaFoldDB" id="A0AAW0D6P3"/>
<proteinExistence type="predicted"/>
<evidence type="ECO:0000256" key="1">
    <source>
        <dbReference type="SAM" id="MobiDB-lite"/>
    </source>
</evidence>
<dbReference type="Proteomes" id="UP001362999">
    <property type="component" value="Unassembled WGS sequence"/>
</dbReference>
<dbReference type="Pfam" id="PF20415">
    <property type="entry name" value="DUF6699"/>
    <property type="match status" value="1"/>
</dbReference>